<keyword evidence="2" id="KW-0238">DNA-binding</keyword>
<dbReference type="InterPro" id="IPR036390">
    <property type="entry name" value="WH_DNA-bd_sf"/>
</dbReference>
<dbReference type="EMBL" id="QEEZ01000021">
    <property type="protein sequence ID" value="PWC01008.1"/>
    <property type="molecule type" value="Genomic_DNA"/>
</dbReference>
<dbReference type="InterPro" id="IPR019887">
    <property type="entry name" value="Tscrpt_reg_AsnC/Lrp_C"/>
</dbReference>
<dbReference type="InterPro" id="IPR019888">
    <property type="entry name" value="Tscrpt_reg_AsnC-like"/>
</dbReference>
<dbReference type="GO" id="GO:0043565">
    <property type="term" value="F:sequence-specific DNA binding"/>
    <property type="evidence" value="ECO:0007669"/>
    <property type="project" value="InterPro"/>
</dbReference>
<dbReference type="OrthoDB" id="5243753at2"/>
<accession>A0A2U1T542</accession>
<keyword evidence="6" id="KW-1185">Reference proteome</keyword>
<dbReference type="PANTHER" id="PTHR30154">
    <property type="entry name" value="LEUCINE-RESPONSIVE REGULATORY PROTEIN"/>
    <property type="match status" value="1"/>
</dbReference>
<dbReference type="AlphaFoldDB" id="A0A2U1T542"/>
<dbReference type="Pfam" id="PF13412">
    <property type="entry name" value="HTH_24"/>
    <property type="match status" value="1"/>
</dbReference>
<dbReference type="RefSeq" id="WP_108432297.1">
    <property type="nucleotide sequence ID" value="NZ_CP026947.1"/>
</dbReference>
<dbReference type="PANTHER" id="PTHR30154:SF34">
    <property type="entry name" value="TRANSCRIPTIONAL REGULATOR AZLB"/>
    <property type="match status" value="1"/>
</dbReference>
<dbReference type="InterPro" id="IPR000485">
    <property type="entry name" value="AsnC-type_HTH_dom"/>
</dbReference>
<dbReference type="Gene3D" id="3.30.70.920">
    <property type="match status" value="1"/>
</dbReference>
<dbReference type="Gene3D" id="1.10.10.10">
    <property type="entry name" value="Winged helix-like DNA-binding domain superfamily/Winged helix DNA-binding domain"/>
    <property type="match status" value="1"/>
</dbReference>
<evidence type="ECO:0000256" key="3">
    <source>
        <dbReference type="ARBA" id="ARBA00023163"/>
    </source>
</evidence>
<protein>
    <recommendedName>
        <fullName evidence="4">Transcription regulator AsnC/Lrp ligand binding domain-containing protein</fullName>
    </recommendedName>
</protein>
<dbReference type="SUPFAM" id="SSF46785">
    <property type="entry name" value="Winged helix' DNA-binding domain"/>
    <property type="match status" value="1"/>
</dbReference>
<evidence type="ECO:0000313" key="5">
    <source>
        <dbReference type="EMBL" id="PWC01008.1"/>
    </source>
</evidence>
<dbReference type="PRINTS" id="PR00033">
    <property type="entry name" value="HTHASNC"/>
</dbReference>
<keyword evidence="3" id="KW-0804">Transcription</keyword>
<name>A0A2U1T542_9CORY</name>
<evidence type="ECO:0000256" key="1">
    <source>
        <dbReference type="ARBA" id="ARBA00023015"/>
    </source>
</evidence>
<dbReference type="Pfam" id="PF01037">
    <property type="entry name" value="AsnC_trans_reg"/>
    <property type="match status" value="1"/>
</dbReference>
<dbReference type="SMART" id="SM00344">
    <property type="entry name" value="HTH_ASNC"/>
    <property type="match status" value="1"/>
</dbReference>
<sequence>MKRDLDEALIQALREDGRATYQELATRLGVQRALVSARVRALIDSGEVRIVAAADPAFVGDRALAHASITGHGDLRELTERLCARSEIPLVSATSGPMDIVAEIRASDQMALRETVRWIRGLAGVDTVRINVYTDVCARHLLFALHRDGERG</sequence>
<dbReference type="KEGG" id="cyz:C3B44_10375"/>
<dbReference type="InterPro" id="IPR011008">
    <property type="entry name" value="Dimeric_a/b-barrel"/>
</dbReference>
<dbReference type="InterPro" id="IPR036388">
    <property type="entry name" value="WH-like_DNA-bd_sf"/>
</dbReference>
<proteinExistence type="predicted"/>
<dbReference type="SUPFAM" id="SSF54909">
    <property type="entry name" value="Dimeric alpha+beta barrel"/>
    <property type="match status" value="1"/>
</dbReference>
<reference evidence="6" key="1">
    <citation type="submission" date="2018-04" db="EMBL/GenBank/DDBJ databases">
        <authorList>
            <person name="Liu S."/>
            <person name="Wang Z."/>
            <person name="Li J."/>
        </authorList>
    </citation>
    <scope>NUCLEOTIDE SEQUENCE [LARGE SCALE GENOMIC DNA]</scope>
    <source>
        <strain evidence="6">2189</strain>
    </source>
</reference>
<gene>
    <name evidence="5" type="ORF">DF222_09735</name>
</gene>
<evidence type="ECO:0000313" key="6">
    <source>
        <dbReference type="Proteomes" id="UP000244989"/>
    </source>
</evidence>
<dbReference type="GO" id="GO:0043200">
    <property type="term" value="P:response to amino acid"/>
    <property type="evidence" value="ECO:0007669"/>
    <property type="project" value="TreeGrafter"/>
</dbReference>
<dbReference type="GO" id="GO:0005829">
    <property type="term" value="C:cytosol"/>
    <property type="evidence" value="ECO:0007669"/>
    <property type="project" value="TreeGrafter"/>
</dbReference>
<evidence type="ECO:0000256" key="2">
    <source>
        <dbReference type="ARBA" id="ARBA00023125"/>
    </source>
</evidence>
<comment type="caution">
    <text evidence="5">The sequence shown here is derived from an EMBL/GenBank/DDBJ whole genome shotgun (WGS) entry which is preliminary data.</text>
</comment>
<evidence type="ECO:0000259" key="4">
    <source>
        <dbReference type="Pfam" id="PF01037"/>
    </source>
</evidence>
<organism evidence="5 6">
    <name type="scientific">Corynebacterium yudongzhengii</name>
    <dbReference type="NCBI Taxonomy" id="2080740"/>
    <lineage>
        <taxon>Bacteria</taxon>
        <taxon>Bacillati</taxon>
        <taxon>Actinomycetota</taxon>
        <taxon>Actinomycetes</taxon>
        <taxon>Mycobacteriales</taxon>
        <taxon>Corynebacteriaceae</taxon>
        <taxon>Corynebacterium</taxon>
    </lineage>
</organism>
<dbReference type="Proteomes" id="UP000244989">
    <property type="component" value="Unassembled WGS sequence"/>
</dbReference>
<keyword evidence="1" id="KW-0805">Transcription regulation</keyword>
<feature type="domain" description="Transcription regulator AsnC/Lrp ligand binding" evidence="4">
    <location>
        <begin position="71"/>
        <end position="132"/>
    </location>
</feature>